<dbReference type="OrthoDB" id="9807719at2"/>
<dbReference type="PANTHER" id="PTHR30026:SF20">
    <property type="entry name" value="OUTER MEMBRANE PROTEIN TOLC"/>
    <property type="match status" value="1"/>
</dbReference>
<gene>
    <name evidence="9" type="ORF">GJV76_12300</name>
</gene>
<dbReference type="InterPro" id="IPR003423">
    <property type="entry name" value="OMP_efflux"/>
</dbReference>
<evidence type="ECO:0000256" key="7">
    <source>
        <dbReference type="ARBA" id="ARBA00023237"/>
    </source>
</evidence>
<accession>A0A6I3LQF9</accession>
<feature type="chain" id="PRO_5026361209" description="TolC family protein" evidence="8">
    <location>
        <begin position="24"/>
        <end position="424"/>
    </location>
</feature>
<evidence type="ECO:0000256" key="1">
    <source>
        <dbReference type="ARBA" id="ARBA00004442"/>
    </source>
</evidence>
<dbReference type="GO" id="GO:0015288">
    <property type="term" value="F:porin activity"/>
    <property type="evidence" value="ECO:0007669"/>
    <property type="project" value="TreeGrafter"/>
</dbReference>
<evidence type="ECO:0000256" key="6">
    <source>
        <dbReference type="ARBA" id="ARBA00023136"/>
    </source>
</evidence>
<evidence type="ECO:0000256" key="2">
    <source>
        <dbReference type="ARBA" id="ARBA00007613"/>
    </source>
</evidence>
<protein>
    <recommendedName>
        <fullName evidence="11">TolC family protein</fullName>
    </recommendedName>
</protein>
<dbReference type="Pfam" id="PF02321">
    <property type="entry name" value="OEP"/>
    <property type="match status" value="2"/>
</dbReference>
<comment type="caution">
    <text evidence="9">The sequence shown here is derived from an EMBL/GenBank/DDBJ whole genome shotgun (WGS) entry which is preliminary data.</text>
</comment>
<keyword evidence="3" id="KW-0813">Transport</keyword>
<name>A0A6I3LQF9_9FLAO</name>
<comment type="similarity">
    <text evidence="2">Belongs to the outer membrane factor (OMF) (TC 1.B.17) family.</text>
</comment>
<dbReference type="SUPFAM" id="SSF56954">
    <property type="entry name" value="Outer membrane efflux proteins (OEP)"/>
    <property type="match status" value="1"/>
</dbReference>
<evidence type="ECO:0000256" key="8">
    <source>
        <dbReference type="SAM" id="SignalP"/>
    </source>
</evidence>
<keyword evidence="6" id="KW-0472">Membrane</keyword>
<dbReference type="GO" id="GO:1990281">
    <property type="term" value="C:efflux pump complex"/>
    <property type="evidence" value="ECO:0007669"/>
    <property type="project" value="TreeGrafter"/>
</dbReference>
<dbReference type="AlphaFoldDB" id="A0A6I3LQF9"/>
<keyword evidence="7" id="KW-0998">Cell outer membrane</keyword>
<evidence type="ECO:0008006" key="11">
    <source>
        <dbReference type="Google" id="ProtNLM"/>
    </source>
</evidence>
<evidence type="ECO:0000313" key="9">
    <source>
        <dbReference type="EMBL" id="MTG98901.1"/>
    </source>
</evidence>
<proteinExistence type="inferred from homology"/>
<evidence type="ECO:0000256" key="5">
    <source>
        <dbReference type="ARBA" id="ARBA00022692"/>
    </source>
</evidence>
<keyword evidence="10" id="KW-1185">Reference proteome</keyword>
<dbReference type="InterPro" id="IPR051906">
    <property type="entry name" value="TolC-like"/>
</dbReference>
<dbReference type="Gene3D" id="1.20.1600.10">
    <property type="entry name" value="Outer membrane efflux proteins (OEP)"/>
    <property type="match status" value="1"/>
</dbReference>
<dbReference type="GO" id="GO:0015562">
    <property type="term" value="F:efflux transmembrane transporter activity"/>
    <property type="evidence" value="ECO:0007669"/>
    <property type="project" value="InterPro"/>
</dbReference>
<sequence>MTRKYHRIFLLAFLILLFGQAQAQQQLSLQEIKILALENNKKIKIVQSSINASIAANAVAKAAAKPTIDASAFGLYVSDPLKDMFPEYSANGSVSLTQVLYAGNKIQNSKKITSSAIELQHAQKELTEDQVLLSTEIAYWQVVNLKEKVTLANQYLLLLDTLKKDLQNSFDAGLIYKNDLLKVEVQHNEAVLNLTRVKDGLAIAKLNLMQISGLNQVDFDIKEDSTMDVQLISQSDITTAIDKRPEINMLNKSVEIQQYQSKLIGGSLKPTLAISANGLASYGKRINFSNGNNDMQAFVGLITLSVPILDWGGRKQKVKEQEYQTEVKKFELEEARELISIEIQNAWLMLNQSVTQIELSRKSLQQAQENLRLNEDRFEAGTVLGEDVLKAQVLWQKAYADVIDAKANNKIMEAKYKKSIGEYR</sequence>
<dbReference type="GO" id="GO:0009279">
    <property type="term" value="C:cell outer membrane"/>
    <property type="evidence" value="ECO:0007669"/>
    <property type="project" value="UniProtKB-SubCell"/>
</dbReference>
<keyword evidence="4" id="KW-1134">Transmembrane beta strand</keyword>
<evidence type="ECO:0000313" key="10">
    <source>
        <dbReference type="Proteomes" id="UP000438760"/>
    </source>
</evidence>
<dbReference type="PANTHER" id="PTHR30026">
    <property type="entry name" value="OUTER MEMBRANE PROTEIN TOLC"/>
    <property type="match status" value="1"/>
</dbReference>
<evidence type="ECO:0000256" key="3">
    <source>
        <dbReference type="ARBA" id="ARBA00022448"/>
    </source>
</evidence>
<reference evidence="9 10" key="1">
    <citation type="submission" date="2019-11" db="EMBL/GenBank/DDBJ databases">
        <title>Genome of Strain BIT-d1.</title>
        <authorList>
            <person name="Yang Y."/>
        </authorList>
    </citation>
    <scope>NUCLEOTIDE SEQUENCE [LARGE SCALE GENOMIC DNA]</scope>
    <source>
        <strain evidence="9 10">BIT-d1</strain>
    </source>
</reference>
<feature type="signal peptide" evidence="8">
    <location>
        <begin position="1"/>
        <end position="23"/>
    </location>
</feature>
<keyword evidence="5" id="KW-0812">Transmembrane</keyword>
<organism evidence="9 10">
    <name type="scientific">Myroides albus</name>
    <dbReference type="NCBI Taxonomy" id="2562892"/>
    <lineage>
        <taxon>Bacteria</taxon>
        <taxon>Pseudomonadati</taxon>
        <taxon>Bacteroidota</taxon>
        <taxon>Flavobacteriia</taxon>
        <taxon>Flavobacteriales</taxon>
        <taxon>Flavobacteriaceae</taxon>
        <taxon>Myroides</taxon>
    </lineage>
</organism>
<dbReference type="EMBL" id="WMJX01000033">
    <property type="protein sequence ID" value="MTG98901.1"/>
    <property type="molecule type" value="Genomic_DNA"/>
</dbReference>
<dbReference type="RefSeq" id="WP_155092910.1">
    <property type="nucleotide sequence ID" value="NZ_WMJX01000033.1"/>
</dbReference>
<keyword evidence="8" id="KW-0732">Signal</keyword>
<evidence type="ECO:0000256" key="4">
    <source>
        <dbReference type="ARBA" id="ARBA00022452"/>
    </source>
</evidence>
<dbReference type="Proteomes" id="UP000438760">
    <property type="component" value="Unassembled WGS sequence"/>
</dbReference>
<comment type="subcellular location">
    <subcellularLocation>
        <location evidence="1">Cell outer membrane</location>
    </subcellularLocation>
</comment>